<evidence type="ECO:0000313" key="4">
    <source>
        <dbReference type="EMBL" id="PVX51742.1"/>
    </source>
</evidence>
<keyword evidence="5" id="KW-1185">Reference proteome</keyword>
<accession>A0A7L4UQF0</accession>
<dbReference type="AlphaFoldDB" id="A0A7L4UQF0"/>
<dbReference type="Gene3D" id="3.40.50.150">
    <property type="entry name" value="Vaccinia Virus protein VP39"/>
    <property type="match status" value="1"/>
</dbReference>
<dbReference type="GO" id="GO:0008171">
    <property type="term" value="F:O-methyltransferase activity"/>
    <property type="evidence" value="ECO:0007669"/>
    <property type="project" value="InterPro"/>
</dbReference>
<protein>
    <submittedName>
        <fullName evidence="4">Putative O-methyltransferase YrrM</fullName>
    </submittedName>
</protein>
<proteinExistence type="predicted"/>
<dbReference type="InterPro" id="IPR002935">
    <property type="entry name" value="SAM_O-MeTrfase"/>
</dbReference>
<keyword evidence="2 4" id="KW-0808">Transferase</keyword>
<dbReference type="Proteomes" id="UP000251835">
    <property type="component" value="Unassembled WGS sequence"/>
</dbReference>
<dbReference type="CDD" id="cd02440">
    <property type="entry name" value="AdoMet_MTases"/>
    <property type="match status" value="1"/>
</dbReference>
<dbReference type="GO" id="GO:0032259">
    <property type="term" value="P:methylation"/>
    <property type="evidence" value="ECO:0007669"/>
    <property type="project" value="UniProtKB-KW"/>
</dbReference>
<name>A0A7L4UQF0_BALHA</name>
<dbReference type="GO" id="GO:0008757">
    <property type="term" value="F:S-adenosylmethionine-dependent methyltransferase activity"/>
    <property type="evidence" value="ECO:0007669"/>
    <property type="project" value="TreeGrafter"/>
</dbReference>
<evidence type="ECO:0000256" key="1">
    <source>
        <dbReference type="ARBA" id="ARBA00022603"/>
    </source>
</evidence>
<dbReference type="InterPro" id="IPR029063">
    <property type="entry name" value="SAM-dependent_MTases_sf"/>
</dbReference>
<dbReference type="PANTHER" id="PTHR10509:SF14">
    <property type="entry name" value="CAFFEOYL-COA O-METHYLTRANSFERASE 3-RELATED"/>
    <property type="match status" value="1"/>
</dbReference>
<organism evidence="4 5">
    <name type="scientific">Balneicella halophila</name>
    <dbReference type="NCBI Taxonomy" id="1537566"/>
    <lineage>
        <taxon>Bacteria</taxon>
        <taxon>Pseudomonadati</taxon>
        <taxon>Bacteroidota</taxon>
        <taxon>Bacteroidia</taxon>
        <taxon>Bacteroidales</taxon>
        <taxon>Balneicellaceae</taxon>
        <taxon>Balneicella</taxon>
    </lineage>
</organism>
<evidence type="ECO:0000256" key="3">
    <source>
        <dbReference type="ARBA" id="ARBA00022691"/>
    </source>
</evidence>
<comment type="caution">
    <text evidence="4">The sequence shown here is derived from an EMBL/GenBank/DDBJ whole genome shotgun (WGS) entry which is preliminary data.</text>
</comment>
<sequence length="212" mass="24122">MKNTAKLNEYVKNHSTEEDKVLQELDRATHLHVLRARMLSGHEQGMLLYLLVRMLKPQRILELGTYTGYSAISMAKGLDDGAKLISIDKNDELLPFAQEFVRKAHLEDKIELLSGDAKNLIPSLNDTFDLVFLDAHKAEYIDYYNLVFDKIPSGGFILADNVLWDSKVLEDTPDSDAQTQGIIAFNKLIKKNNRVENLILPIRDGINIIRKK</sequence>
<dbReference type="EMBL" id="QENZ01000003">
    <property type="protein sequence ID" value="PVX51742.1"/>
    <property type="molecule type" value="Genomic_DNA"/>
</dbReference>
<dbReference type="Pfam" id="PF01596">
    <property type="entry name" value="Methyltransf_3"/>
    <property type="match status" value="1"/>
</dbReference>
<dbReference type="InterPro" id="IPR050362">
    <property type="entry name" value="Cation-dep_OMT"/>
</dbReference>
<evidence type="ECO:0000256" key="2">
    <source>
        <dbReference type="ARBA" id="ARBA00022679"/>
    </source>
</evidence>
<dbReference type="SUPFAM" id="SSF53335">
    <property type="entry name" value="S-adenosyl-L-methionine-dependent methyltransferases"/>
    <property type="match status" value="1"/>
</dbReference>
<keyword evidence="3" id="KW-0949">S-adenosyl-L-methionine</keyword>
<dbReference type="RefSeq" id="WP_116495318.1">
    <property type="nucleotide sequence ID" value="NZ_QENZ01000003.1"/>
</dbReference>
<reference evidence="4 5" key="1">
    <citation type="submission" date="2018-05" db="EMBL/GenBank/DDBJ databases">
        <title>Genomic Encyclopedia of Type Strains, Phase IV (KMG-IV): sequencing the most valuable type-strain genomes for metagenomic binning, comparative biology and taxonomic classification.</title>
        <authorList>
            <person name="Goeker M."/>
        </authorList>
    </citation>
    <scope>NUCLEOTIDE SEQUENCE [LARGE SCALE GENOMIC DNA]</scope>
    <source>
        <strain evidence="4 5">DSM 28579</strain>
    </source>
</reference>
<evidence type="ECO:0000313" key="5">
    <source>
        <dbReference type="Proteomes" id="UP000251835"/>
    </source>
</evidence>
<dbReference type="PANTHER" id="PTHR10509">
    <property type="entry name" value="O-METHYLTRANSFERASE-RELATED"/>
    <property type="match status" value="1"/>
</dbReference>
<gene>
    <name evidence="4" type="ORF">C7377_0027</name>
</gene>
<dbReference type="PROSITE" id="PS51682">
    <property type="entry name" value="SAM_OMT_I"/>
    <property type="match status" value="1"/>
</dbReference>
<dbReference type="OrthoDB" id="9799672at2"/>
<keyword evidence="1 4" id="KW-0489">Methyltransferase</keyword>